<dbReference type="GO" id="GO:0030435">
    <property type="term" value="P:sporulation resulting in formation of a cellular spore"/>
    <property type="evidence" value="ECO:0007669"/>
    <property type="project" value="UniProtKB-KW"/>
</dbReference>
<keyword evidence="1" id="KW-0645">Protease</keyword>
<feature type="transmembrane region" description="Helical" evidence="3">
    <location>
        <begin position="123"/>
        <end position="140"/>
    </location>
</feature>
<proteinExistence type="inferred from homology"/>
<dbReference type="EMBL" id="CGIH01000027">
    <property type="protein sequence ID" value="CFX63548.1"/>
    <property type="molecule type" value="Genomic_DNA"/>
</dbReference>
<feature type="transmembrane region" description="Helical" evidence="3">
    <location>
        <begin position="92"/>
        <end position="111"/>
    </location>
</feature>
<comment type="similarity">
    <text evidence="1">Belongs to the peptidase U4 family.</text>
</comment>
<evidence type="ECO:0000313" key="4">
    <source>
        <dbReference type="EMBL" id="CFX63548.1"/>
    </source>
</evidence>
<gene>
    <name evidence="4" type="ORF">1553</name>
</gene>
<keyword evidence="1" id="KW-0749">Sporulation</keyword>
<dbReference type="GO" id="GO:0030436">
    <property type="term" value="P:asexual sporulation"/>
    <property type="evidence" value="ECO:0007669"/>
    <property type="project" value="InterPro"/>
</dbReference>
<keyword evidence="3" id="KW-1133">Transmembrane helix</keyword>
<dbReference type="EC" id="3.4.23.-" evidence="1"/>
<keyword evidence="1" id="KW-0064">Aspartyl protease</keyword>
<evidence type="ECO:0000256" key="3">
    <source>
        <dbReference type="SAM" id="Phobius"/>
    </source>
</evidence>
<dbReference type="Pfam" id="PF03419">
    <property type="entry name" value="Peptidase_U4"/>
    <property type="match status" value="1"/>
</dbReference>
<evidence type="ECO:0000256" key="1">
    <source>
        <dbReference type="PIRNR" id="PIRNR018571"/>
    </source>
</evidence>
<accession>A0A0E3W392</accession>
<dbReference type="GO" id="GO:0005886">
    <property type="term" value="C:plasma membrane"/>
    <property type="evidence" value="ECO:0007669"/>
    <property type="project" value="UniProtKB-SubCell"/>
</dbReference>
<keyword evidence="1" id="KW-0378">Hydrolase</keyword>
<evidence type="ECO:0000313" key="5">
    <source>
        <dbReference type="Proteomes" id="UP000045545"/>
    </source>
</evidence>
<name>A0A0E3W392_9FIRM</name>
<reference evidence="4 5" key="1">
    <citation type="submission" date="2015-03" db="EMBL/GenBank/DDBJ databases">
        <authorList>
            <person name="Murphy D."/>
        </authorList>
    </citation>
    <scope>NUCLEOTIDE SEQUENCE [LARGE SCALE GENOMIC DNA]</scope>
    <source>
        <strain evidence="4 5">OL-4</strain>
    </source>
</reference>
<comment type="subcellular location">
    <subcellularLocation>
        <location evidence="1">Cell membrane</location>
    </subcellularLocation>
</comment>
<feature type="transmembrane region" description="Helical" evidence="3">
    <location>
        <begin position="6"/>
        <end position="27"/>
    </location>
</feature>
<feature type="transmembrane region" description="Helical" evidence="3">
    <location>
        <begin position="68"/>
        <end position="85"/>
    </location>
</feature>
<feature type="active site" evidence="2">
    <location>
        <position position="173"/>
    </location>
</feature>
<dbReference type="Proteomes" id="UP000045545">
    <property type="component" value="Unassembled WGS sequence"/>
</dbReference>
<dbReference type="AlphaFoldDB" id="A0A0E3W392"/>
<protein>
    <recommendedName>
        <fullName evidence="1">Sporulation sigma-E factor-processing peptidase</fullName>
        <ecNumber evidence="1">3.4.23.-</ecNumber>
    </recommendedName>
    <alternativeName>
        <fullName evidence="1">Membrane-associated aspartic protease</fullName>
    </alternativeName>
    <alternativeName>
        <fullName evidence="1">Stage II sporulation protein GA</fullName>
    </alternativeName>
</protein>
<comment type="function">
    <text evidence="1">Probable aspartic protease that is responsible for the proteolytic cleavage of the RNA polymerase sigma E factor (SigE/spoIIGB) to yield the active peptide in the mother cell during sporulation. Responds to a signal from the forespore that is triggered by the extracellular signal protein SpoIIR.</text>
</comment>
<keyword evidence="5" id="KW-1185">Reference proteome</keyword>
<dbReference type="STRING" id="690567.1553"/>
<dbReference type="PIRSF" id="PIRSF018571">
    <property type="entry name" value="SpoIIGA"/>
    <property type="match status" value="1"/>
</dbReference>
<sequence length="293" mass="33150">MNEPKVYADLTFLINFILDFLILWASARLSRIRIKYPRLLLASFLGGVYAVGYLFDFLMLLYCLPAKLTASVVLILLAFGFHNWQKFKQVCLYFYGISCAVAGASLAVPYLLPHGSQPVSWSYLYLLAGIICVLIIGFWAEKYLNQTLIPALLKYPVSIRFGDLICRGEGFLDTGNGLRDPLTQRPIVVAEYALLKTCLPEDFKLALENHPDENERLEAISMSTWSNRMRLIPFSSIGKKNGLLIGVRCDEMVVNLGKKKLQHKNLVVGIYPHKLTLEDDYQMLIPSEVVYKG</sequence>
<dbReference type="GO" id="GO:0004190">
    <property type="term" value="F:aspartic-type endopeptidase activity"/>
    <property type="evidence" value="ECO:0007669"/>
    <property type="project" value="UniProtKB-KW"/>
</dbReference>
<organism evidence="4 5">
    <name type="scientific">Syntrophomonas zehnderi OL-4</name>
    <dbReference type="NCBI Taxonomy" id="690567"/>
    <lineage>
        <taxon>Bacteria</taxon>
        <taxon>Bacillati</taxon>
        <taxon>Bacillota</taxon>
        <taxon>Clostridia</taxon>
        <taxon>Eubacteriales</taxon>
        <taxon>Syntrophomonadaceae</taxon>
        <taxon>Syntrophomonas</taxon>
    </lineage>
</organism>
<keyword evidence="3" id="KW-0812">Transmembrane</keyword>
<feature type="transmembrane region" description="Helical" evidence="3">
    <location>
        <begin position="39"/>
        <end position="62"/>
    </location>
</feature>
<keyword evidence="1 3" id="KW-0472">Membrane</keyword>
<dbReference type="InterPro" id="IPR005081">
    <property type="entry name" value="SpoIIGA"/>
</dbReference>
<dbReference type="OrthoDB" id="2690199at2"/>
<evidence type="ECO:0000256" key="2">
    <source>
        <dbReference type="PIRSR" id="PIRSR018571-1"/>
    </source>
</evidence>
<dbReference type="RefSeq" id="WP_046497353.1">
    <property type="nucleotide sequence ID" value="NZ_CGIH01000027.1"/>
</dbReference>
<dbReference type="GO" id="GO:0006508">
    <property type="term" value="P:proteolysis"/>
    <property type="evidence" value="ECO:0007669"/>
    <property type="project" value="UniProtKB-KW"/>
</dbReference>
<keyword evidence="1" id="KW-1003">Cell membrane</keyword>